<keyword evidence="6" id="KW-0460">Magnesium</keyword>
<evidence type="ECO:0000256" key="9">
    <source>
        <dbReference type="ARBA" id="ARBA00023306"/>
    </source>
</evidence>
<dbReference type="InterPro" id="IPR005225">
    <property type="entry name" value="Small_GTP-bd"/>
</dbReference>
<dbReference type="STRING" id="879212.DespoDRAFT_00693"/>
<dbReference type="AlphaFoldDB" id="I5AZM6"/>
<dbReference type="Pfam" id="PF01926">
    <property type="entry name" value="MMR_HSR1"/>
    <property type="match status" value="1"/>
</dbReference>
<keyword evidence="5 10" id="KW-0547">Nucleotide-binding</keyword>
<dbReference type="FunFam" id="3.40.50.300:FF:000098">
    <property type="entry name" value="Probable GTP-binding protein EngB"/>
    <property type="match status" value="1"/>
</dbReference>
<keyword evidence="7 10" id="KW-0342">GTP-binding</keyword>
<dbReference type="PANTHER" id="PTHR11649">
    <property type="entry name" value="MSS1/TRME-RELATED GTP-BINDING PROTEIN"/>
    <property type="match status" value="1"/>
</dbReference>
<dbReference type="Gene3D" id="3.40.50.300">
    <property type="entry name" value="P-loop containing nucleotide triphosphate hydrolases"/>
    <property type="match status" value="1"/>
</dbReference>
<proteinExistence type="inferred from homology"/>
<comment type="cofactor">
    <cofactor evidence="1">
        <name>Mg(2+)</name>
        <dbReference type="ChEBI" id="CHEBI:18420"/>
    </cofactor>
</comment>
<evidence type="ECO:0000256" key="3">
    <source>
        <dbReference type="ARBA" id="ARBA00022618"/>
    </source>
</evidence>
<dbReference type="SUPFAM" id="SSF52540">
    <property type="entry name" value="P-loop containing nucleoside triphosphate hydrolases"/>
    <property type="match status" value="1"/>
</dbReference>
<dbReference type="GO" id="GO:0005525">
    <property type="term" value="F:GTP binding"/>
    <property type="evidence" value="ECO:0007669"/>
    <property type="project" value="UniProtKB-UniRule"/>
</dbReference>
<dbReference type="RefSeq" id="WP_004071376.1">
    <property type="nucleotide sequence ID" value="NZ_CM001488.1"/>
</dbReference>
<dbReference type="Proteomes" id="UP000005778">
    <property type="component" value="Chromosome"/>
</dbReference>
<evidence type="ECO:0000256" key="1">
    <source>
        <dbReference type="ARBA" id="ARBA00001946"/>
    </source>
</evidence>
<dbReference type="CDD" id="cd01876">
    <property type="entry name" value="YihA_EngB"/>
    <property type="match status" value="1"/>
</dbReference>
<dbReference type="NCBIfam" id="TIGR03598">
    <property type="entry name" value="GTPase_YsxC"/>
    <property type="match status" value="1"/>
</dbReference>
<comment type="similarity">
    <text evidence="2 10">Belongs to the TRAFAC class TrmE-Era-EngA-EngB-Septin-like GTPase superfamily. EngB GTPase family.</text>
</comment>
<keyword evidence="3 10" id="KW-0132">Cell division</keyword>
<evidence type="ECO:0000256" key="8">
    <source>
        <dbReference type="ARBA" id="ARBA00023210"/>
    </source>
</evidence>
<keyword evidence="9 10" id="KW-0131">Cell cycle</keyword>
<dbReference type="eggNOG" id="COG0218">
    <property type="taxonomic scope" value="Bacteria"/>
</dbReference>
<dbReference type="PANTHER" id="PTHR11649:SF13">
    <property type="entry name" value="ENGB-TYPE G DOMAIN-CONTAINING PROTEIN"/>
    <property type="match status" value="1"/>
</dbReference>
<accession>I5AZM6</accession>
<dbReference type="NCBIfam" id="TIGR00231">
    <property type="entry name" value="small_GTP"/>
    <property type="match status" value="1"/>
</dbReference>
<dbReference type="GO" id="GO:0046872">
    <property type="term" value="F:metal ion binding"/>
    <property type="evidence" value="ECO:0007669"/>
    <property type="project" value="UniProtKB-KW"/>
</dbReference>
<dbReference type="OrthoDB" id="9804921at2"/>
<name>I5AZM6_9BACT</name>
<dbReference type="GO" id="GO:0000917">
    <property type="term" value="P:division septum assembly"/>
    <property type="evidence" value="ECO:0007669"/>
    <property type="project" value="UniProtKB-KW"/>
</dbReference>
<sequence length="199" mass="22914">MKIRAVEFIKSAVKPAQYPEYDFPEIAFAGRSNVGKSSLINTLINRKDMVKTSSRPGCTQLINFFLINDGLSLVDLPGYGYAKVSKKIRAQWQPMVETYMGTRKNLLGLILLIDIRRDPGKEELEMVRWLETKQIPCLLVLTKADKLSKTKQLKQFDAACTAFNRDRNGIVLFSAKTRQGRQIIWDEIHNLIDWYQEEE</sequence>
<feature type="domain" description="EngB-type G" evidence="11">
    <location>
        <begin position="22"/>
        <end position="194"/>
    </location>
</feature>
<keyword evidence="4" id="KW-0479">Metal-binding</keyword>
<protein>
    <recommendedName>
        <fullName evidence="10">Probable GTP-binding protein EngB</fullName>
    </recommendedName>
</protein>
<reference evidence="12 13" key="2">
    <citation type="submission" date="2012-02" db="EMBL/GenBank/DDBJ databases">
        <title>Improved High-Quality Draft sequence of Desulfobacter postgatei 2ac9.</title>
        <authorList>
            <consortium name="US DOE Joint Genome Institute"/>
            <person name="Lucas S."/>
            <person name="Han J."/>
            <person name="Lapidus A."/>
            <person name="Cheng J.-F."/>
            <person name="Goodwin L."/>
            <person name="Pitluck S."/>
            <person name="Peters L."/>
            <person name="Ovchinnikova G."/>
            <person name="Held B."/>
            <person name="Detter J.C."/>
            <person name="Han C."/>
            <person name="Tapia R."/>
            <person name="Land M."/>
            <person name="Hauser L."/>
            <person name="Kyrpides N."/>
            <person name="Ivanova N."/>
            <person name="Pagani I."/>
            <person name="Orellana R."/>
            <person name="Lovley D."/>
            <person name="Woyke T."/>
        </authorList>
    </citation>
    <scope>NUCLEOTIDE SEQUENCE [LARGE SCALE GENOMIC DNA]</scope>
    <source>
        <strain evidence="12 13">2ac9</strain>
    </source>
</reference>
<dbReference type="InterPro" id="IPR019987">
    <property type="entry name" value="GTP-bd_ribosome_bio_YsxC"/>
</dbReference>
<reference evidence="12 13" key="1">
    <citation type="submission" date="2011-09" db="EMBL/GenBank/DDBJ databases">
        <authorList>
            <consortium name="US DOE Joint Genome Institute (JGI-PGF)"/>
            <person name="Lucas S."/>
            <person name="Han J."/>
            <person name="Lapidus A."/>
            <person name="Cheng J.-F."/>
            <person name="Goodwin L."/>
            <person name="Pitluck S."/>
            <person name="Peters L."/>
            <person name="Land M.L."/>
            <person name="Hauser L."/>
            <person name="Orellana R."/>
            <person name="Lovley D."/>
            <person name="Woyke T.J."/>
        </authorList>
    </citation>
    <scope>NUCLEOTIDE SEQUENCE [LARGE SCALE GENOMIC DNA]</scope>
    <source>
        <strain evidence="12 13">2ac9</strain>
    </source>
</reference>
<evidence type="ECO:0000256" key="4">
    <source>
        <dbReference type="ARBA" id="ARBA00022723"/>
    </source>
</evidence>
<keyword evidence="13" id="KW-1185">Reference proteome</keyword>
<dbReference type="InterPro" id="IPR030393">
    <property type="entry name" value="G_ENGB_dom"/>
</dbReference>
<evidence type="ECO:0000259" key="11">
    <source>
        <dbReference type="PROSITE" id="PS51706"/>
    </source>
</evidence>
<dbReference type="EMBL" id="CM001488">
    <property type="protein sequence ID" value="EIM62689.1"/>
    <property type="molecule type" value="Genomic_DNA"/>
</dbReference>
<keyword evidence="8 10" id="KW-0717">Septation</keyword>
<evidence type="ECO:0000256" key="6">
    <source>
        <dbReference type="ARBA" id="ARBA00022842"/>
    </source>
</evidence>
<evidence type="ECO:0000256" key="7">
    <source>
        <dbReference type="ARBA" id="ARBA00023134"/>
    </source>
</evidence>
<gene>
    <name evidence="10" type="primary">engB</name>
    <name evidence="12" type="ORF">DespoDRAFT_00693</name>
</gene>
<evidence type="ECO:0000256" key="5">
    <source>
        <dbReference type="ARBA" id="ARBA00022741"/>
    </source>
</evidence>
<dbReference type="PROSITE" id="PS51706">
    <property type="entry name" value="G_ENGB"/>
    <property type="match status" value="1"/>
</dbReference>
<evidence type="ECO:0000313" key="12">
    <source>
        <dbReference type="EMBL" id="EIM62689.1"/>
    </source>
</evidence>
<dbReference type="InterPro" id="IPR006073">
    <property type="entry name" value="GTP-bd"/>
</dbReference>
<dbReference type="HAMAP" id="MF_00321">
    <property type="entry name" value="GTPase_EngB"/>
    <property type="match status" value="1"/>
</dbReference>
<organism evidence="12 13">
    <name type="scientific">Desulfobacter postgatei 2ac9</name>
    <dbReference type="NCBI Taxonomy" id="879212"/>
    <lineage>
        <taxon>Bacteria</taxon>
        <taxon>Pseudomonadati</taxon>
        <taxon>Thermodesulfobacteriota</taxon>
        <taxon>Desulfobacteria</taxon>
        <taxon>Desulfobacterales</taxon>
        <taxon>Desulfobacteraceae</taxon>
        <taxon>Desulfobacter</taxon>
    </lineage>
</organism>
<evidence type="ECO:0000256" key="2">
    <source>
        <dbReference type="ARBA" id="ARBA00009638"/>
    </source>
</evidence>
<evidence type="ECO:0000313" key="13">
    <source>
        <dbReference type="Proteomes" id="UP000005778"/>
    </source>
</evidence>
<dbReference type="InterPro" id="IPR027417">
    <property type="entry name" value="P-loop_NTPase"/>
</dbReference>
<evidence type="ECO:0000256" key="10">
    <source>
        <dbReference type="HAMAP-Rule" id="MF_00321"/>
    </source>
</evidence>
<dbReference type="HOGENOM" id="CLU_033732_3_0_7"/>
<dbReference type="GO" id="GO:0005829">
    <property type="term" value="C:cytosol"/>
    <property type="evidence" value="ECO:0007669"/>
    <property type="project" value="TreeGrafter"/>
</dbReference>
<comment type="function">
    <text evidence="10">Necessary for normal cell division and for the maintenance of normal septation.</text>
</comment>